<feature type="non-terminal residue" evidence="1">
    <location>
        <position position="1"/>
    </location>
</feature>
<evidence type="ECO:0000313" key="1">
    <source>
        <dbReference type="EMBL" id="CAG8776374.1"/>
    </source>
</evidence>
<accession>A0ACA9R4J4</accession>
<keyword evidence="2" id="KW-1185">Reference proteome</keyword>
<sequence>YKTPDSRHEKGCPAYPLIPLVVQVYLSMGSYYGERRNGNASIEDNQQLIQGQVVLEHVDLFTEVSEYPPGISTSRSQIPDADYTAPTACNKPLAIVDTGKPDERIDFHVIME</sequence>
<organism evidence="1 2">
    <name type="scientific">Acaulospora colombiana</name>
    <dbReference type="NCBI Taxonomy" id="27376"/>
    <lineage>
        <taxon>Eukaryota</taxon>
        <taxon>Fungi</taxon>
        <taxon>Fungi incertae sedis</taxon>
        <taxon>Mucoromycota</taxon>
        <taxon>Glomeromycotina</taxon>
        <taxon>Glomeromycetes</taxon>
        <taxon>Diversisporales</taxon>
        <taxon>Acaulosporaceae</taxon>
        <taxon>Acaulospora</taxon>
    </lineage>
</organism>
<gene>
    <name evidence="1" type="ORF">ACOLOM_LOCUS14109</name>
</gene>
<proteinExistence type="predicted"/>
<dbReference type="EMBL" id="CAJVPT010068363">
    <property type="protein sequence ID" value="CAG8776374.1"/>
    <property type="molecule type" value="Genomic_DNA"/>
</dbReference>
<protein>
    <submittedName>
        <fullName evidence="1">16249_t:CDS:1</fullName>
    </submittedName>
</protein>
<comment type="caution">
    <text evidence="1">The sequence shown here is derived from an EMBL/GenBank/DDBJ whole genome shotgun (WGS) entry which is preliminary data.</text>
</comment>
<reference evidence="1" key="1">
    <citation type="submission" date="2021-06" db="EMBL/GenBank/DDBJ databases">
        <authorList>
            <person name="Kallberg Y."/>
            <person name="Tangrot J."/>
            <person name="Rosling A."/>
        </authorList>
    </citation>
    <scope>NUCLEOTIDE SEQUENCE</scope>
    <source>
        <strain evidence="1">CL356</strain>
    </source>
</reference>
<evidence type="ECO:0000313" key="2">
    <source>
        <dbReference type="Proteomes" id="UP000789525"/>
    </source>
</evidence>
<name>A0ACA9R4J4_9GLOM</name>
<dbReference type="Proteomes" id="UP000789525">
    <property type="component" value="Unassembled WGS sequence"/>
</dbReference>